<accession>A0A1S8L330</accession>
<dbReference type="STRING" id="84029.CROST_27920"/>
<name>A0A1S8L330_9CLOT</name>
<dbReference type="InterPro" id="IPR023823">
    <property type="entry name" value="CHP04066_peptide_maturation"/>
</dbReference>
<proteinExistence type="predicted"/>
<gene>
    <name evidence="1" type="ORF">CROST_032190</name>
</gene>
<evidence type="ECO:0000313" key="2">
    <source>
        <dbReference type="Proteomes" id="UP000190951"/>
    </source>
</evidence>
<dbReference type="EMBL" id="CP096983">
    <property type="protein sequence ID" value="URZ12497.1"/>
    <property type="molecule type" value="Genomic_DNA"/>
</dbReference>
<dbReference type="RefSeq" id="WP_077832620.1">
    <property type="nucleotide sequence ID" value="NZ_CP096983.1"/>
</dbReference>
<reference evidence="1 2" key="1">
    <citation type="submission" date="2022-04" db="EMBL/GenBank/DDBJ databases">
        <title>Genome sequence of C. roseum typestrain.</title>
        <authorList>
            <person name="Poehlein A."/>
            <person name="Schoch T."/>
            <person name="Duerre P."/>
            <person name="Daniel R."/>
        </authorList>
    </citation>
    <scope>NUCLEOTIDE SEQUENCE [LARGE SCALE GENOMIC DNA]</scope>
    <source>
        <strain evidence="1 2">DSM 7320</strain>
    </source>
</reference>
<dbReference type="AlphaFoldDB" id="A0A1S8L330"/>
<dbReference type="Proteomes" id="UP000190951">
    <property type="component" value="Chromosome"/>
</dbReference>
<evidence type="ECO:0000313" key="1">
    <source>
        <dbReference type="EMBL" id="URZ12497.1"/>
    </source>
</evidence>
<dbReference type="NCBIfam" id="TIGR04066">
    <property type="entry name" value="nat_prod_clost"/>
    <property type="match status" value="1"/>
</dbReference>
<sequence>MKKKALIYPFSNEFFPIMKAMLNSKYEYEIVSAVTPKAWFLAGAKDDVSKINGSSYLGIGISNNFVEEMKRCDTVIIAHCNNEKLMYKDIISKIRTSIEFNKNIICCFSLEDRDILEIGELSKKNNIIFKYLNEQDQNLKNIEIIEKQKQNNYIRIHKPDAAVIFVGKMLDELDSTSSMVSISENYKEEGYNVITISLNNNCKLLGYIPFPYDIFRLNNSIEEKVFLFNYFINQIEATYRPDLIVIQLPGGMMKYSDIITNGFGIYTYLISQALSSDYFILVTPFDQMKKEFYEKLSECFWHRFGFKINIVNMLNMKLDFAASVEKGRAVFNYLPMENLDKIICENFEESKIPVFNPLRDEGCEKMFRNSISTLTKYVNIV</sequence>
<keyword evidence="2" id="KW-1185">Reference proteome</keyword>
<protein>
    <submittedName>
        <fullName evidence="1">Uncharacterized protein</fullName>
    </submittedName>
</protein>
<dbReference type="KEGG" id="crw:CROST_032190"/>
<organism evidence="1 2">
    <name type="scientific">Clostridium felsineum</name>
    <dbReference type="NCBI Taxonomy" id="36839"/>
    <lineage>
        <taxon>Bacteria</taxon>
        <taxon>Bacillati</taxon>
        <taxon>Bacillota</taxon>
        <taxon>Clostridia</taxon>
        <taxon>Eubacteriales</taxon>
        <taxon>Clostridiaceae</taxon>
        <taxon>Clostridium</taxon>
    </lineage>
</organism>